<dbReference type="PANTHER" id="PTHR43685">
    <property type="entry name" value="GLYCOSYLTRANSFERASE"/>
    <property type="match status" value="1"/>
</dbReference>
<dbReference type="SUPFAM" id="SSF53448">
    <property type="entry name" value="Nucleotide-diphospho-sugar transferases"/>
    <property type="match status" value="1"/>
</dbReference>
<sequence>IVDDGSTDNTESLVHSLIDKINFNLKYFTKNNQGPGAARNLGIDNSRGELILFIDSDCEADEKWMEVIYGDYLENGYDACGGPDAAKSDFTPLQKAIDYSMTSFMTTGGMRGHNTKMIAKFYPRSHNMGVTKTLIKKVGGFGSLRHGQDIELSHRIKKSGAKISFIPDAVVYHRRRTSIKSFFKQTFNWGVARINLFKIDESLLEPIHFLPSLGLLSVITFIVGSILSNPFFIYVMKFGLILFLIQCILGMIKHKDLKVFEYLLLVIPTQIFGYGSGFLFAFIKRVIFNSDTFTGFEKKYYQ</sequence>
<dbReference type="PANTHER" id="PTHR43685:SF3">
    <property type="entry name" value="SLR2126 PROTEIN"/>
    <property type="match status" value="1"/>
</dbReference>
<name>A0A382LXI3_9ZZZZ</name>
<dbReference type="InterPro" id="IPR029044">
    <property type="entry name" value="Nucleotide-diphossugar_trans"/>
</dbReference>
<feature type="transmembrane region" description="Helical" evidence="1">
    <location>
        <begin position="259"/>
        <end position="283"/>
    </location>
</feature>
<organism evidence="3">
    <name type="scientific">marine metagenome</name>
    <dbReference type="NCBI Taxonomy" id="408172"/>
    <lineage>
        <taxon>unclassified sequences</taxon>
        <taxon>metagenomes</taxon>
        <taxon>ecological metagenomes</taxon>
    </lineage>
</organism>
<reference evidence="3" key="1">
    <citation type="submission" date="2018-05" db="EMBL/GenBank/DDBJ databases">
        <authorList>
            <person name="Lanie J.A."/>
            <person name="Ng W.-L."/>
            <person name="Kazmierczak K.M."/>
            <person name="Andrzejewski T.M."/>
            <person name="Davidsen T.M."/>
            <person name="Wayne K.J."/>
            <person name="Tettelin H."/>
            <person name="Glass J.I."/>
            <person name="Rusch D."/>
            <person name="Podicherti R."/>
            <person name="Tsui H.-C.T."/>
            <person name="Winkler M.E."/>
        </authorList>
    </citation>
    <scope>NUCLEOTIDE SEQUENCE</scope>
</reference>
<keyword evidence="1" id="KW-0472">Membrane</keyword>
<dbReference type="AlphaFoldDB" id="A0A382LXI3"/>
<evidence type="ECO:0000259" key="2">
    <source>
        <dbReference type="Pfam" id="PF00535"/>
    </source>
</evidence>
<keyword evidence="1" id="KW-0812">Transmembrane</keyword>
<dbReference type="Gene3D" id="3.90.550.10">
    <property type="entry name" value="Spore Coat Polysaccharide Biosynthesis Protein SpsA, Chain A"/>
    <property type="match status" value="1"/>
</dbReference>
<keyword evidence="1" id="KW-1133">Transmembrane helix</keyword>
<feature type="domain" description="Glycosyltransferase 2-like" evidence="2">
    <location>
        <begin position="1"/>
        <end position="116"/>
    </location>
</feature>
<evidence type="ECO:0000256" key="1">
    <source>
        <dbReference type="SAM" id="Phobius"/>
    </source>
</evidence>
<feature type="transmembrane region" description="Helical" evidence="1">
    <location>
        <begin position="233"/>
        <end position="252"/>
    </location>
</feature>
<evidence type="ECO:0000313" key="3">
    <source>
        <dbReference type="EMBL" id="SVC40425.1"/>
    </source>
</evidence>
<accession>A0A382LXI3</accession>
<dbReference type="InterPro" id="IPR001173">
    <property type="entry name" value="Glyco_trans_2-like"/>
</dbReference>
<dbReference type="InterPro" id="IPR050834">
    <property type="entry name" value="Glycosyltransf_2"/>
</dbReference>
<protein>
    <recommendedName>
        <fullName evidence="2">Glycosyltransferase 2-like domain-containing protein</fullName>
    </recommendedName>
</protein>
<dbReference type="EMBL" id="UINC01089378">
    <property type="protein sequence ID" value="SVC40425.1"/>
    <property type="molecule type" value="Genomic_DNA"/>
</dbReference>
<dbReference type="Pfam" id="PF00535">
    <property type="entry name" value="Glycos_transf_2"/>
    <property type="match status" value="1"/>
</dbReference>
<proteinExistence type="predicted"/>
<feature type="transmembrane region" description="Helical" evidence="1">
    <location>
        <begin position="207"/>
        <end position="227"/>
    </location>
</feature>
<gene>
    <name evidence="3" type="ORF">METZ01_LOCUS293279</name>
</gene>
<feature type="non-terminal residue" evidence="3">
    <location>
        <position position="1"/>
    </location>
</feature>